<feature type="region of interest" description="Disordered" evidence="1">
    <location>
        <begin position="212"/>
        <end position="263"/>
    </location>
</feature>
<reference evidence="2 3" key="1">
    <citation type="submission" date="2021-02" db="EMBL/GenBank/DDBJ databases">
        <title>Variation within the Batrachochytrium salamandrivorans European outbreak.</title>
        <authorList>
            <person name="Kelly M."/>
            <person name="Pasmans F."/>
            <person name="Shea T.P."/>
            <person name="Munoz J.F."/>
            <person name="Carranza S."/>
            <person name="Cuomo C.A."/>
            <person name="Martel A."/>
        </authorList>
    </citation>
    <scope>NUCLEOTIDE SEQUENCE [LARGE SCALE GENOMIC DNA]</scope>
    <source>
        <strain evidence="2 3">AMFP18/2</strain>
    </source>
</reference>
<dbReference type="EMBL" id="JAFCIX010000439">
    <property type="protein sequence ID" value="KAH6589803.1"/>
    <property type="molecule type" value="Genomic_DNA"/>
</dbReference>
<organism evidence="2 3">
    <name type="scientific">Batrachochytrium salamandrivorans</name>
    <dbReference type="NCBI Taxonomy" id="1357716"/>
    <lineage>
        <taxon>Eukaryota</taxon>
        <taxon>Fungi</taxon>
        <taxon>Fungi incertae sedis</taxon>
        <taxon>Chytridiomycota</taxon>
        <taxon>Chytridiomycota incertae sedis</taxon>
        <taxon>Chytridiomycetes</taxon>
        <taxon>Rhizophydiales</taxon>
        <taxon>Rhizophydiales incertae sedis</taxon>
        <taxon>Batrachochytrium</taxon>
    </lineage>
</organism>
<feature type="compositionally biased region" description="Polar residues" evidence="1">
    <location>
        <begin position="234"/>
        <end position="245"/>
    </location>
</feature>
<evidence type="ECO:0000313" key="3">
    <source>
        <dbReference type="Proteomes" id="UP001648503"/>
    </source>
</evidence>
<keyword evidence="3" id="KW-1185">Reference proteome</keyword>
<sequence length="263" mass="28641">MFSRKSSKEYDLGQMNEAKRAKVNSFLALVSELGDRMIKWSDKNKQNPDSWENMTGDKLEDLQKVYKKRVFSFLTRGASVKKVSYKATTKISKRADKAGDAITDVMKLVDIVDQKVSKYLKEVAAAYFPNSPDMDPKLKDMTEFVDTIHADVLKIREQLKELIEFANSPQAPEPAPESTSAPAQTGTLVELTNYSQSPAQAVAPVELTNYAQTPAPAPASAPAQAAVAPTEPTNYTQTPESASNSTPPPVSAAPQAVEVPSST</sequence>
<proteinExistence type="predicted"/>
<evidence type="ECO:0000256" key="1">
    <source>
        <dbReference type="SAM" id="MobiDB-lite"/>
    </source>
</evidence>
<dbReference type="Proteomes" id="UP001648503">
    <property type="component" value="Unassembled WGS sequence"/>
</dbReference>
<comment type="caution">
    <text evidence="2">The sequence shown here is derived from an EMBL/GenBank/DDBJ whole genome shotgun (WGS) entry which is preliminary data.</text>
</comment>
<evidence type="ECO:0000313" key="2">
    <source>
        <dbReference type="EMBL" id="KAH6589803.1"/>
    </source>
</evidence>
<name>A0ABQ8F0C3_9FUNG</name>
<protein>
    <submittedName>
        <fullName evidence="2">Uncharacterized protein</fullName>
    </submittedName>
</protein>
<gene>
    <name evidence="2" type="ORF">BASA50_009773</name>
</gene>
<feature type="compositionally biased region" description="Low complexity" evidence="1">
    <location>
        <begin position="212"/>
        <end position="233"/>
    </location>
</feature>
<accession>A0ABQ8F0C3</accession>